<dbReference type="OrthoDB" id="173980at2"/>
<dbReference type="RefSeq" id="WP_113961015.1">
    <property type="nucleotide sequence ID" value="NZ_QNRR01000011.1"/>
</dbReference>
<feature type="compositionally biased region" description="Gly residues" evidence="5">
    <location>
        <begin position="1451"/>
        <end position="1463"/>
    </location>
</feature>
<keyword evidence="3 6" id="KW-1133">Transmembrane helix</keyword>
<feature type="transmembrane region" description="Helical" evidence="6">
    <location>
        <begin position="21"/>
        <end position="39"/>
    </location>
</feature>
<comment type="caution">
    <text evidence="8">The sequence shown here is derived from an EMBL/GenBank/DDBJ whole genome shotgun (WGS) entry which is preliminary data.</text>
</comment>
<feature type="region of interest" description="Disordered" evidence="5">
    <location>
        <begin position="1438"/>
        <end position="1465"/>
    </location>
</feature>
<dbReference type="PANTHER" id="PTHR36985">
    <property type="entry name" value="TRANSLOCATION AND ASSEMBLY MODULE SUBUNIT TAMB"/>
    <property type="match status" value="1"/>
</dbReference>
<evidence type="ECO:0000259" key="7">
    <source>
        <dbReference type="Pfam" id="PF04357"/>
    </source>
</evidence>
<accession>A0A366H8K7</accession>
<evidence type="ECO:0000256" key="1">
    <source>
        <dbReference type="ARBA" id="ARBA00004167"/>
    </source>
</evidence>
<keyword evidence="9" id="KW-1185">Reference proteome</keyword>
<comment type="subcellular location">
    <subcellularLocation>
        <location evidence="1">Membrane</location>
        <topology evidence="1">Single-pass membrane protein</topology>
    </subcellularLocation>
</comment>
<feature type="domain" description="Translocation and assembly module TamB C-terminal" evidence="7">
    <location>
        <begin position="1167"/>
        <end position="1480"/>
    </location>
</feature>
<keyword evidence="4 6" id="KW-0472">Membrane</keyword>
<proteinExistence type="predicted"/>
<dbReference type="Pfam" id="PF04357">
    <property type="entry name" value="TamB"/>
    <property type="match status" value="1"/>
</dbReference>
<dbReference type="PANTHER" id="PTHR36985:SF1">
    <property type="entry name" value="TRANSLOCATION AND ASSEMBLY MODULE SUBUNIT TAMB"/>
    <property type="match status" value="1"/>
</dbReference>
<evidence type="ECO:0000313" key="9">
    <source>
        <dbReference type="Proteomes" id="UP000253426"/>
    </source>
</evidence>
<reference evidence="8 9" key="1">
    <citation type="submission" date="2018-06" db="EMBL/GenBank/DDBJ databases">
        <title>Genomic Encyclopedia of Type Strains, Phase IV (KMG-IV): sequencing the most valuable type-strain genomes for metagenomic binning, comparative biology and taxonomic classification.</title>
        <authorList>
            <person name="Goeker M."/>
        </authorList>
    </citation>
    <scope>NUCLEOTIDE SEQUENCE [LARGE SCALE GENOMIC DNA]</scope>
    <source>
        <strain evidence="8 9">DSM 25532</strain>
    </source>
</reference>
<protein>
    <submittedName>
        <fullName evidence="8">Autotransporter translocation and assembly factor TamB</fullName>
    </submittedName>
</protein>
<evidence type="ECO:0000256" key="6">
    <source>
        <dbReference type="SAM" id="Phobius"/>
    </source>
</evidence>
<evidence type="ECO:0000313" key="8">
    <source>
        <dbReference type="EMBL" id="RBP38560.1"/>
    </source>
</evidence>
<keyword evidence="2 6" id="KW-0812">Transmembrane</keyword>
<dbReference type="GO" id="GO:0005886">
    <property type="term" value="C:plasma membrane"/>
    <property type="evidence" value="ECO:0007669"/>
    <property type="project" value="InterPro"/>
</dbReference>
<dbReference type="EMBL" id="QNRR01000011">
    <property type="protein sequence ID" value="RBP38560.1"/>
    <property type="molecule type" value="Genomic_DNA"/>
</dbReference>
<evidence type="ECO:0000256" key="2">
    <source>
        <dbReference type="ARBA" id="ARBA00022692"/>
    </source>
</evidence>
<evidence type="ECO:0000256" key="3">
    <source>
        <dbReference type="ARBA" id="ARBA00022989"/>
    </source>
</evidence>
<evidence type="ECO:0000256" key="4">
    <source>
        <dbReference type="ARBA" id="ARBA00023136"/>
    </source>
</evidence>
<organism evidence="8 9">
    <name type="scientific">Roseimicrobium gellanilyticum</name>
    <dbReference type="NCBI Taxonomy" id="748857"/>
    <lineage>
        <taxon>Bacteria</taxon>
        <taxon>Pseudomonadati</taxon>
        <taxon>Verrucomicrobiota</taxon>
        <taxon>Verrucomicrobiia</taxon>
        <taxon>Verrucomicrobiales</taxon>
        <taxon>Verrucomicrobiaceae</taxon>
        <taxon>Roseimicrobium</taxon>
    </lineage>
</organism>
<dbReference type="GO" id="GO:0009306">
    <property type="term" value="P:protein secretion"/>
    <property type="evidence" value="ECO:0007669"/>
    <property type="project" value="InterPro"/>
</dbReference>
<name>A0A366H8K7_9BACT</name>
<dbReference type="InterPro" id="IPR007452">
    <property type="entry name" value="TamB_C"/>
</dbReference>
<dbReference type="Proteomes" id="UP000253426">
    <property type="component" value="Unassembled WGS sequence"/>
</dbReference>
<sequence length="1497" mass="161643">MTEAPPAAESKPPRKSRFWRWLKRGFLVLFGLLILAVIFHRQLLEFGLNWGATYFAQKQGFTLEWDLEGSMLSDLKVNALKVRGPEGSTVVDIDMKDAELRYSLWKLWREGTGSFLEEIRLSGATIEADIRTRIDTPVPPPKVKRNKRPPDIWVNRINLQNVNALIHTDEGDIVLKDLNLLIDEDEPGSLRIQEFILPSANLHVQDVEGRTTVKDRRLTIADLRIDPSVTVPLLYVDVKDLHQGAMEYQLDVHSGKGTFSSKGRMEGVGTEPALNSTVKITNMAHTEVQRWTKLPEGFATTVTLADIKVKGRPQWPRQLDAEVVLQVSGVRVAGYACDTAELLGTIKEGTLRVGSFKVASGPNLLESQATVQLPESWKQFGKADMQVQWSLAAPDLSTVKQAGVALQGRLNGNGTVSLAEGKVREATAKLDGAGIKLPQADIPSLKVDITSNDTAVRINEFTATLDELGSNSLRATGEMVLSGRQPTQLKVDGNVSDIASLFRVLKLTNTPPPEAGRAEVKVTSAFDLMDLREKNFNRTTAQASLQVNALKWRNGDLQALVTDVSLRDGILALTANLNHQGTNTATLKSSLQLSERQPAKVEWTAQLGDLASLLPLAGVQLSPPPQAGAVTSKGSATFALADLREKQFQKIAAEGDVQLSKLAWREGKLDLFASQFSVTNGLLRASSHIEHEGKNTADVDAEMQLTGRQTTAAKWQVNLNELTTLGPLMGLSPAPTAGTVGSQGTASFDVADLKEKQYTRPTAKGGLTVAGLQWRGGTVENLDLAFTVQQGIADIASGMLRFDKDNFITLQGRMPLDVQQPFSAEVHAKLPRLTALAPWMGTAKSPKITSGSAEIDWKGSGIIATRNITGGGTIAVNAVKLEGRTETYDLFLNTKHEGKRAEITELRASAGEFKLEAQATVSDTDLNVPRLTLSTQKVKLLDGTVQLPLALTKQPRPAVPLDEARPMHLQLKMEKLNLQQVFDTIGKKAPVEGTVTGDVLFEGTLRELQGKVNASLSGVKSKALQGKLDAAQADVALVLARDQLTLDTTVRQSPLQPLKVTGSMALDAEMVTKNPKALMERSFKAHVSLPASKLDVVPRFVPKLEKLDGTIALEADITGTPAKPTWSGELRTLVTGVTVKDVPMDIKDVKANLDFRETRVELSDVSATVAGGKVRVQGSVDAKDMKNPAMDLRLVADQALLVRDNTMSFRANADVSCKGSLTKSAVTGRVELVRGRVFKEVEFLPLSLPNQLPPPPPAVRTGKAGPPAAPGLLKDWTFDVAVVTRDPIRLLGNVMNGSVLVNAGVRGSGAAPAIEGKATMEGVKLMLPFSRLTITRGEIIFTKDNPLDPQIDVQGDSLINNYQVTVYAYGRARDPKLRFTSSPPLPENEIASLLATGSTAGDAGGAEGMAANRAAYLLVSQMYRKLFNKAAPKRRFDEEPSKLSFSVDPLGSGGGRSGGGTGPGVTARYEINDKLQATGSAGGEGFRGLLYYLVRLR</sequence>
<evidence type="ECO:0000256" key="5">
    <source>
        <dbReference type="SAM" id="MobiDB-lite"/>
    </source>
</evidence>
<gene>
    <name evidence="8" type="ORF">DES53_11178</name>
</gene>